<evidence type="ECO:0000256" key="3">
    <source>
        <dbReference type="ARBA" id="ARBA00022692"/>
    </source>
</evidence>
<accession>A0ABU9BS95</accession>
<comment type="subcellular location">
    <subcellularLocation>
        <location evidence="1">Cell membrane</location>
        <topology evidence="1">Multi-pass membrane protein</topology>
    </subcellularLocation>
</comment>
<evidence type="ECO:0000313" key="8">
    <source>
        <dbReference type="EMBL" id="MEK8032843.1"/>
    </source>
</evidence>
<name>A0ABU9BS95_9BURK</name>
<feature type="domain" description="ABC-2 type transporter transmembrane" evidence="7">
    <location>
        <begin position="29"/>
        <end position="378"/>
    </location>
</feature>
<evidence type="ECO:0000256" key="2">
    <source>
        <dbReference type="ARBA" id="ARBA00022475"/>
    </source>
</evidence>
<evidence type="ECO:0000256" key="4">
    <source>
        <dbReference type="ARBA" id="ARBA00022989"/>
    </source>
</evidence>
<proteinExistence type="predicted"/>
<evidence type="ECO:0000256" key="1">
    <source>
        <dbReference type="ARBA" id="ARBA00004651"/>
    </source>
</evidence>
<feature type="transmembrane region" description="Helical" evidence="6">
    <location>
        <begin position="363"/>
        <end position="381"/>
    </location>
</feature>
<keyword evidence="3 6" id="KW-0812">Transmembrane</keyword>
<dbReference type="Proteomes" id="UP001371218">
    <property type="component" value="Unassembled WGS sequence"/>
</dbReference>
<dbReference type="InterPro" id="IPR051449">
    <property type="entry name" value="ABC-2_transporter_component"/>
</dbReference>
<dbReference type="EMBL" id="JBBUTG010000012">
    <property type="protein sequence ID" value="MEK8032843.1"/>
    <property type="molecule type" value="Genomic_DNA"/>
</dbReference>
<gene>
    <name evidence="8" type="ORF">AACH06_18635</name>
</gene>
<evidence type="ECO:0000256" key="5">
    <source>
        <dbReference type="ARBA" id="ARBA00023136"/>
    </source>
</evidence>
<protein>
    <submittedName>
        <fullName evidence="8">ABC transporter permease</fullName>
    </submittedName>
</protein>
<keyword evidence="9" id="KW-1185">Reference proteome</keyword>
<sequence>MRDSQGGGWARVVAREWRHLKRDPWDLGMLTWIPLALFALSWWIFSAGVARDLPIVVIDRDASSVSRSLVRMLDESPGIHVAAQLATEAEAQQLLRERTAFGIVIIPAGLQRDLSGGRSANVQWFYNGQFSAHVGGLGRDVRTVVATLSAGAELTGREKRGASVRQATVAYEPIRVRLVTLFNENANYESFLVLAIIPSLLQAFVALAAITAFGRELKAGSVPAWLEAAGGRWGAAMVGKLVIPAAAFVVLSLLYLAFFTAVRGWAIEGSAGMVVAGLGLLVAAYLGLGTFLIGATLNMRLALSAAAFITAPAFAFSGQGFPLVAMPTAARAWAEALPLTHYLQLQSRHWMAGAPAAYSAGEALVLGLFALVSLAAGAWLLSRRAAHPQAWGRA</sequence>
<dbReference type="RefSeq" id="WP_341427259.1">
    <property type="nucleotide sequence ID" value="NZ_JBBUTG010000012.1"/>
</dbReference>
<evidence type="ECO:0000259" key="7">
    <source>
        <dbReference type="Pfam" id="PF12698"/>
    </source>
</evidence>
<dbReference type="InterPro" id="IPR013525">
    <property type="entry name" value="ABC2_TM"/>
</dbReference>
<reference evidence="8 9" key="1">
    <citation type="submission" date="2024-04" db="EMBL/GenBank/DDBJ databases">
        <title>Novel species of the genus Ideonella isolated from streams.</title>
        <authorList>
            <person name="Lu H."/>
        </authorList>
    </citation>
    <scope>NUCLEOTIDE SEQUENCE [LARGE SCALE GENOMIC DNA]</scope>
    <source>
        <strain evidence="8 9">DXS29W</strain>
    </source>
</reference>
<comment type="caution">
    <text evidence="8">The sequence shown here is derived from an EMBL/GenBank/DDBJ whole genome shotgun (WGS) entry which is preliminary data.</text>
</comment>
<dbReference type="Pfam" id="PF12698">
    <property type="entry name" value="ABC2_membrane_3"/>
    <property type="match status" value="1"/>
</dbReference>
<organism evidence="8 9">
    <name type="scientific">Ideonella lacteola</name>
    <dbReference type="NCBI Taxonomy" id="2984193"/>
    <lineage>
        <taxon>Bacteria</taxon>
        <taxon>Pseudomonadati</taxon>
        <taxon>Pseudomonadota</taxon>
        <taxon>Betaproteobacteria</taxon>
        <taxon>Burkholderiales</taxon>
        <taxon>Sphaerotilaceae</taxon>
        <taxon>Ideonella</taxon>
    </lineage>
</organism>
<keyword evidence="2" id="KW-1003">Cell membrane</keyword>
<evidence type="ECO:0000256" key="6">
    <source>
        <dbReference type="SAM" id="Phobius"/>
    </source>
</evidence>
<dbReference type="PANTHER" id="PTHR30294:SF47">
    <property type="entry name" value="INNER MEMBRANE TRANSPORT PERMEASE YHHJ"/>
    <property type="match status" value="1"/>
</dbReference>
<feature type="transmembrane region" description="Helical" evidence="6">
    <location>
        <begin position="274"/>
        <end position="294"/>
    </location>
</feature>
<dbReference type="Gene3D" id="3.40.1710.10">
    <property type="entry name" value="abc type-2 transporter like domain"/>
    <property type="match status" value="1"/>
</dbReference>
<dbReference type="PANTHER" id="PTHR30294">
    <property type="entry name" value="MEMBRANE COMPONENT OF ABC TRANSPORTER YHHJ-RELATED"/>
    <property type="match status" value="1"/>
</dbReference>
<feature type="transmembrane region" description="Helical" evidence="6">
    <location>
        <begin position="241"/>
        <end position="262"/>
    </location>
</feature>
<feature type="transmembrane region" description="Helical" evidence="6">
    <location>
        <begin position="25"/>
        <end position="45"/>
    </location>
</feature>
<keyword evidence="5 6" id="KW-0472">Membrane</keyword>
<keyword evidence="4 6" id="KW-1133">Transmembrane helix</keyword>
<feature type="transmembrane region" description="Helical" evidence="6">
    <location>
        <begin position="191"/>
        <end position="213"/>
    </location>
</feature>
<evidence type="ECO:0000313" key="9">
    <source>
        <dbReference type="Proteomes" id="UP001371218"/>
    </source>
</evidence>